<comment type="caution">
    <text evidence="2">The sequence shown here is derived from an EMBL/GenBank/DDBJ whole genome shotgun (WGS) entry which is preliminary data.</text>
</comment>
<gene>
    <name evidence="2" type="ORF">ANME2D_00711</name>
</gene>
<dbReference type="RefSeq" id="WP_048089123.1">
    <property type="nucleotide sequence ID" value="NZ_JMIY01000001.1"/>
</dbReference>
<keyword evidence="1" id="KW-0175">Coiled coil</keyword>
<keyword evidence="3" id="KW-1185">Reference proteome</keyword>
<dbReference type="Proteomes" id="UP000027153">
    <property type="component" value="Unassembled WGS sequence"/>
</dbReference>
<reference evidence="2 3" key="1">
    <citation type="journal article" date="2013" name="Nature">
        <title>Anaerobic oxidation of methane coupled to nitrate reduction in a novel archaeal lineage.</title>
        <authorList>
            <person name="Haroon M.F."/>
            <person name="Hu S."/>
            <person name="Shi Y."/>
            <person name="Imelfort M."/>
            <person name="Keller J."/>
            <person name="Hugenholtz P."/>
            <person name="Yuan Z."/>
            <person name="Tyson G.W."/>
        </authorList>
    </citation>
    <scope>NUCLEOTIDE SEQUENCE [LARGE SCALE GENOMIC DNA]</scope>
    <source>
        <strain evidence="2 3">ANME-2d</strain>
    </source>
</reference>
<evidence type="ECO:0000313" key="2">
    <source>
        <dbReference type="EMBL" id="KCZ73639.1"/>
    </source>
</evidence>
<proteinExistence type="predicted"/>
<evidence type="ECO:0000256" key="1">
    <source>
        <dbReference type="SAM" id="Coils"/>
    </source>
</evidence>
<protein>
    <submittedName>
        <fullName evidence="2">Uncharacterized protein</fullName>
    </submittedName>
</protein>
<organism evidence="2 3">
    <name type="scientific">Candidatus Methanoperedens nitratireducens</name>
    <dbReference type="NCBI Taxonomy" id="1392998"/>
    <lineage>
        <taxon>Archaea</taxon>
        <taxon>Methanobacteriati</taxon>
        <taxon>Methanobacteriota</taxon>
        <taxon>Stenosarchaea group</taxon>
        <taxon>Methanomicrobia</taxon>
        <taxon>Methanosarcinales</taxon>
        <taxon>ANME-2 cluster</taxon>
        <taxon>Candidatus Methanoperedentaceae</taxon>
        <taxon>Candidatus Methanoperedens</taxon>
    </lineage>
</organism>
<feature type="coiled-coil region" evidence="1">
    <location>
        <begin position="7"/>
        <end position="36"/>
    </location>
</feature>
<dbReference type="EMBL" id="JMIY01000001">
    <property type="protein sequence ID" value="KCZ73639.1"/>
    <property type="molecule type" value="Genomic_DNA"/>
</dbReference>
<sequence length="90" mass="10292">MQSSTKTRQLEDEIRSKDAELKRLQAQLDAAEAEKRAPLIKRIIDAAPVFREDDFTGWTTEHLTDLADRVERHNDIKARINDAYAKKAGV</sequence>
<name>A0A062VD98_9EURY</name>
<accession>A0A062VD98</accession>
<dbReference type="AlphaFoldDB" id="A0A062VD98"/>
<evidence type="ECO:0000313" key="3">
    <source>
        <dbReference type="Proteomes" id="UP000027153"/>
    </source>
</evidence>